<sequence>SSRSSLARSTGISPVHHASLVDPSTHSLALLQLLDINLSKQMIDYVVDCAADAVDFAQGRPTLSVCQRISRRTGLAKFTKFVTNVLTRSEVTTPIILSSLVYINRAMPHLYVVQEEWALERVFLGALIVASKARIAYLNDSAMQNTHWAACTGVLGKREVGIVEREFLDVLNWDLRISEENILAHYDGVSDPGTRSPSYRRVASSSPNADRAAHR</sequence>
<reference evidence="3" key="1">
    <citation type="submission" date="2022-08" db="EMBL/GenBank/DDBJ databases">
        <title>A Global Phylogenomic Analysis of the Shiitake Genus Lentinula.</title>
        <authorList>
            <consortium name="DOE Joint Genome Institute"/>
            <person name="Sierra-Patev S."/>
            <person name="Min B."/>
            <person name="Naranjo-Ortiz M."/>
            <person name="Looney B."/>
            <person name="Konkel Z."/>
            <person name="Slot J.C."/>
            <person name="Sakamoto Y."/>
            <person name="Steenwyk J.L."/>
            <person name="Rokas A."/>
            <person name="Carro J."/>
            <person name="Camarero S."/>
            <person name="Ferreira P."/>
            <person name="Molpeceres G."/>
            <person name="Ruiz-Duenas F.J."/>
            <person name="Serrano A."/>
            <person name="Henrissat B."/>
            <person name="Drula E."/>
            <person name="Hughes K.W."/>
            <person name="Mata J.L."/>
            <person name="Ishikawa N.K."/>
            <person name="Vargas-Isla R."/>
            <person name="Ushijima S."/>
            <person name="Smith C.A."/>
            <person name="Ahrendt S."/>
            <person name="Andreopoulos W."/>
            <person name="He G."/>
            <person name="Labutti K."/>
            <person name="Lipzen A."/>
            <person name="Ng V."/>
            <person name="Riley R."/>
            <person name="Sandor L."/>
            <person name="Barry K."/>
            <person name="Martinez A.T."/>
            <person name="Xiao Y."/>
            <person name="Gibbons J.G."/>
            <person name="Terashima K."/>
            <person name="Grigoriev I.V."/>
            <person name="Hibbett D.S."/>
        </authorList>
    </citation>
    <scope>NUCLEOTIDE SEQUENCE</scope>
    <source>
        <strain evidence="3">RHP3577 ss4</strain>
    </source>
</reference>
<accession>A0ABQ8UZ60</accession>
<dbReference type="Proteomes" id="UP001150217">
    <property type="component" value="Unassembled WGS sequence"/>
</dbReference>
<evidence type="ECO:0000313" key="4">
    <source>
        <dbReference type="Proteomes" id="UP001150217"/>
    </source>
</evidence>
<dbReference type="CDD" id="cd20557">
    <property type="entry name" value="CYCLIN_ScPCL1-like"/>
    <property type="match status" value="1"/>
</dbReference>
<feature type="compositionally biased region" description="Polar residues" evidence="1">
    <location>
        <begin position="193"/>
        <end position="208"/>
    </location>
</feature>
<dbReference type="Gene3D" id="1.10.472.10">
    <property type="entry name" value="Cyclin-like"/>
    <property type="match status" value="1"/>
</dbReference>
<gene>
    <name evidence="3" type="ORF">C8R41DRAFT_737393</name>
</gene>
<name>A0ABQ8UZ60_9AGAR</name>
<dbReference type="InterPro" id="IPR013922">
    <property type="entry name" value="Cyclin_PHO80-like"/>
</dbReference>
<feature type="non-terminal residue" evidence="3">
    <location>
        <position position="1"/>
    </location>
</feature>
<dbReference type="InterPro" id="IPR006671">
    <property type="entry name" value="Cyclin_N"/>
</dbReference>
<proteinExistence type="predicted"/>
<dbReference type="Pfam" id="PF00134">
    <property type="entry name" value="Cyclin_N"/>
    <property type="match status" value="1"/>
</dbReference>
<dbReference type="SUPFAM" id="SSF47954">
    <property type="entry name" value="Cyclin-like"/>
    <property type="match status" value="1"/>
</dbReference>
<feature type="non-terminal residue" evidence="3">
    <location>
        <position position="215"/>
    </location>
</feature>
<feature type="domain" description="Cyclin N-terminal" evidence="2">
    <location>
        <begin position="77"/>
        <end position="176"/>
    </location>
</feature>
<dbReference type="PANTHER" id="PTHR15615:SF10">
    <property type="entry name" value="PHO85 CYCLIN-2-RELATED"/>
    <property type="match status" value="1"/>
</dbReference>
<comment type="caution">
    <text evidence="3">The sequence shown here is derived from an EMBL/GenBank/DDBJ whole genome shotgun (WGS) entry which is preliminary data.</text>
</comment>
<dbReference type="PANTHER" id="PTHR15615">
    <property type="match status" value="1"/>
</dbReference>
<evidence type="ECO:0000259" key="2">
    <source>
        <dbReference type="Pfam" id="PF00134"/>
    </source>
</evidence>
<evidence type="ECO:0000256" key="1">
    <source>
        <dbReference type="SAM" id="MobiDB-lite"/>
    </source>
</evidence>
<feature type="region of interest" description="Disordered" evidence="1">
    <location>
        <begin position="192"/>
        <end position="215"/>
    </location>
</feature>
<organism evidence="3 4">
    <name type="scientific">Lentinula lateritia</name>
    <dbReference type="NCBI Taxonomy" id="40482"/>
    <lineage>
        <taxon>Eukaryota</taxon>
        <taxon>Fungi</taxon>
        <taxon>Dikarya</taxon>
        <taxon>Basidiomycota</taxon>
        <taxon>Agaricomycotina</taxon>
        <taxon>Agaricomycetes</taxon>
        <taxon>Agaricomycetidae</taxon>
        <taxon>Agaricales</taxon>
        <taxon>Marasmiineae</taxon>
        <taxon>Omphalotaceae</taxon>
        <taxon>Lentinula</taxon>
    </lineage>
</organism>
<protein>
    <recommendedName>
        <fullName evidence="2">Cyclin N-terminal domain-containing protein</fullName>
    </recommendedName>
</protein>
<evidence type="ECO:0000313" key="3">
    <source>
        <dbReference type="EMBL" id="KAJ4466723.1"/>
    </source>
</evidence>
<dbReference type="EMBL" id="JANVFT010000113">
    <property type="protein sequence ID" value="KAJ4466723.1"/>
    <property type="molecule type" value="Genomic_DNA"/>
</dbReference>
<dbReference type="InterPro" id="IPR036915">
    <property type="entry name" value="Cyclin-like_sf"/>
</dbReference>
<keyword evidence="4" id="KW-1185">Reference proteome</keyword>